<protein>
    <submittedName>
        <fullName evidence="2">Uncharacterized protein</fullName>
    </submittedName>
</protein>
<organism evidence="2 3">
    <name type="scientific">Schistosoma mattheei</name>
    <dbReference type="NCBI Taxonomy" id="31246"/>
    <lineage>
        <taxon>Eukaryota</taxon>
        <taxon>Metazoa</taxon>
        <taxon>Spiralia</taxon>
        <taxon>Lophotrochozoa</taxon>
        <taxon>Platyhelminthes</taxon>
        <taxon>Trematoda</taxon>
        <taxon>Digenea</taxon>
        <taxon>Strigeidida</taxon>
        <taxon>Schistosomatoidea</taxon>
        <taxon>Schistosomatidae</taxon>
        <taxon>Schistosoma</taxon>
    </lineage>
</organism>
<accession>A0A183PRS2</accession>
<dbReference type="STRING" id="31246.A0A183PRS2"/>
<evidence type="ECO:0000313" key="2">
    <source>
        <dbReference type="EMBL" id="VDP73077.1"/>
    </source>
</evidence>
<feature type="compositionally biased region" description="Basic residues" evidence="1">
    <location>
        <begin position="66"/>
        <end position="88"/>
    </location>
</feature>
<gene>
    <name evidence="2" type="ORF">SMTD_LOCUS17059</name>
</gene>
<feature type="compositionally biased region" description="Basic and acidic residues" evidence="1">
    <location>
        <begin position="1"/>
        <end position="12"/>
    </location>
</feature>
<keyword evidence="3" id="KW-1185">Reference proteome</keyword>
<dbReference type="EMBL" id="UZAL01038133">
    <property type="protein sequence ID" value="VDP73077.1"/>
    <property type="molecule type" value="Genomic_DNA"/>
</dbReference>
<evidence type="ECO:0000313" key="3">
    <source>
        <dbReference type="Proteomes" id="UP000269396"/>
    </source>
</evidence>
<evidence type="ECO:0000256" key="1">
    <source>
        <dbReference type="SAM" id="MobiDB-lite"/>
    </source>
</evidence>
<feature type="region of interest" description="Disordered" evidence="1">
    <location>
        <begin position="54"/>
        <end position="88"/>
    </location>
</feature>
<dbReference type="AlphaFoldDB" id="A0A183PRS2"/>
<dbReference type="Proteomes" id="UP000269396">
    <property type="component" value="Unassembled WGS sequence"/>
</dbReference>
<name>A0A183PRS2_9TREM</name>
<feature type="region of interest" description="Disordered" evidence="1">
    <location>
        <begin position="1"/>
        <end position="23"/>
    </location>
</feature>
<proteinExistence type="predicted"/>
<reference evidence="2 3" key="1">
    <citation type="submission" date="2018-11" db="EMBL/GenBank/DDBJ databases">
        <authorList>
            <consortium name="Pathogen Informatics"/>
        </authorList>
    </citation>
    <scope>NUCLEOTIDE SEQUENCE [LARGE SCALE GENOMIC DNA]</scope>
    <source>
        <strain>Denwood</strain>
        <strain evidence="3">Zambia</strain>
    </source>
</reference>
<sequence>MNDNWKELERKSQNRVGLESASVRPILLYKGKTNNTSEYDSNKEYIDEEALNQFINDGDDDDDHHVHHNHRHHQQDRHHRRDIHKVSE</sequence>